<feature type="transmembrane region" description="Helical" evidence="5">
    <location>
        <begin position="41"/>
        <end position="60"/>
    </location>
</feature>
<feature type="transmembrane region" description="Helical" evidence="5">
    <location>
        <begin position="261"/>
        <end position="282"/>
    </location>
</feature>
<dbReference type="InterPro" id="IPR004710">
    <property type="entry name" value="Bilac:Na_transpt"/>
</dbReference>
<dbReference type="Pfam" id="PF01758">
    <property type="entry name" value="SBF"/>
    <property type="match status" value="1"/>
</dbReference>
<evidence type="ECO:0000256" key="4">
    <source>
        <dbReference type="ARBA" id="ARBA00023136"/>
    </source>
</evidence>
<reference evidence="6" key="1">
    <citation type="submission" date="2024-07" db="EMBL/GenBank/DDBJ databases">
        <title>Identification and characteristics of a novel species of coltsfoot's symbiotic bacteria.</title>
        <authorList>
            <person name="Juszczyk A."/>
            <person name="Jasielczuk I."/>
            <person name="Gurgul A."/>
            <person name="Rogala M."/>
            <person name="Kowalczyk A."/>
            <person name="Szmatola T."/>
            <person name="Kosecka-Strojek M."/>
            <person name="Arent Z."/>
            <person name="Latowski D."/>
        </authorList>
    </citation>
    <scope>NUCLEOTIDE SEQUENCE</scope>
    <source>
        <strain evidence="6">Hg7Tf</strain>
    </source>
</reference>
<feature type="transmembrane region" description="Helical" evidence="5">
    <location>
        <begin position="139"/>
        <end position="159"/>
    </location>
</feature>
<dbReference type="PANTHER" id="PTHR10361:SF24">
    <property type="entry name" value="P3 PROTEIN"/>
    <property type="match status" value="1"/>
</dbReference>
<gene>
    <name evidence="6" type="ORF">AB4Y39_09015</name>
</gene>
<comment type="subcellular location">
    <subcellularLocation>
        <location evidence="1">Membrane</location>
        <topology evidence="1">Multi-pass membrane protein</topology>
    </subcellularLocation>
</comment>
<dbReference type="GO" id="GO:0016020">
    <property type="term" value="C:membrane"/>
    <property type="evidence" value="ECO:0007669"/>
    <property type="project" value="UniProtKB-SubCell"/>
</dbReference>
<feature type="transmembrane region" description="Helical" evidence="5">
    <location>
        <begin position="6"/>
        <end position="29"/>
    </location>
</feature>
<feature type="transmembrane region" description="Helical" evidence="5">
    <location>
        <begin position="200"/>
        <end position="219"/>
    </location>
</feature>
<dbReference type="PANTHER" id="PTHR10361">
    <property type="entry name" value="SODIUM-BILE ACID COTRANSPORTER"/>
    <property type="match status" value="1"/>
</dbReference>
<evidence type="ECO:0000256" key="1">
    <source>
        <dbReference type="ARBA" id="ARBA00004141"/>
    </source>
</evidence>
<dbReference type="Gene3D" id="1.20.1530.20">
    <property type="match status" value="1"/>
</dbReference>
<keyword evidence="3 5" id="KW-1133">Transmembrane helix</keyword>
<feature type="transmembrane region" description="Helical" evidence="5">
    <location>
        <begin position="100"/>
        <end position="127"/>
    </location>
</feature>
<organism evidence="6">
    <name type="scientific">Pseudomonas sp. Hg7Tf</name>
    <dbReference type="NCBI Taxonomy" id="3236988"/>
    <lineage>
        <taxon>Bacteria</taxon>
        <taxon>Pseudomonadati</taxon>
        <taxon>Pseudomonadota</taxon>
        <taxon>Gammaproteobacteria</taxon>
        <taxon>Pseudomonadales</taxon>
        <taxon>Pseudomonadaceae</taxon>
        <taxon>Pseudomonas</taxon>
    </lineage>
</organism>
<evidence type="ECO:0000313" key="6">
    <source>
        <dbReference type="EMBL" id="XDK38791.1"/>
    </source>
</evidence>
<proteinExistence type="predicted"/>
<dbReference type="InterPro" id="IPR002657">
    <property type="entry name" value="BilAc:Na_symport/Acr3"/>
</dbReference>
<evidence type="ECO:0000256" key="2">
    <source>
        <dbReference type="ARBA" id="ARBA00022692"/>
    </source>
</evidence>
<name>A0AB39I1T2_9PSED</name>
<evidence type="ECO:0000256" key="5">
    <source>
        <dbReference type="SAM" id="Phobius"/>
    </source>
</evidence>
<feature type="transmembrane region" description="Helical" evidence="5">
    <location>
        <begin position="66"/>
        <end position="88"/>
    </location>
</feature>
<evidence type="ECO:0000256" key="3">
    <source>
        <dbReference type="ARBA" id="ARBA00022989"/>
    </source>
</evidence>
<dbReference type="AlphaFoldDB" id="A0AB39I1T2"/>
<dbReference type="InterPro" id="IPR038770">
    <property type="entry name" value="Na+/solute_symporter_sf"/>
</dbReference>
<keyword evidence="2 5" id="KW-0812">Transmembrane</keyword>
<protein>
    <submittedName>
        <fullName evidence="6">Bile acid:sodium symporter family protein</fullName>
    </submittedName>
</protein>
<feature type="transmembrane region" description="Helical" evidence="5">
    <location>
        <begin position="171"/>
        <end position="188"/>
    </location>
</feature>
<sequence length="304" mass="32160">MTASPLLSAFLPLALGFIMLGLGLTLTLADFARVVKFPKPVLIGLACQILLLPFICFLIAKGFGLAPALAVGLMLLAASPGGTTANLFSHLAHGDVALNVTLTAVNSLIAILTMPLLVNLSLAYFMTADQAIPLQFSKVLQVFAIVLVPVALGMLIRRLAPGFSARMERPMKIIAALFLLFTIVLAMVKDWQTVLDYAPVVGGAALLFNLLSLGIGYWLPRLLKIPKRQAIAIGMEIGIHNGTLAIALALAPTLLNNSTMAIPAAIYSLIMFFTAAGFGWWVSRGHEQSSPVGAGLASDADTRQ</sequence>
<dbReference type="RefSeq" id="WP_045185352.1">
    <property type="nucleotide sequence ID" value="NZ_CP162607.1"/>
</dbReference>
<dbReference type="EMBL" id="CP162607">
    <property type="protein sequence ID" value="XDK38791.1"/>
    <property type="molecule type" value="Genomic_DNA"/>
</dbReference>
<accession>A0AB39I1T2</accession>
<keyword evidence="4 5" id="KW-0472">Membrane</keyword>
<feature type="transmembrane region" description="Helical" evidence="5">
    <location>
        <begin position="231"/>
        <end position="255"/>
    </location>
</feature>